<feature type="domain" description="Aminotransferase class I/classII large" evidence="11">
    <location>
        <begin position="44"/>
        <end position="397"/>
    </location>
</feature>
<dbReference type="AlphaFoldDB" id="A0A5C5ZLZ4"/>
<comment type="similarity">
    <text evidence="3 10">Belongs to the class-II pyridoxal-phosphate-dependent aminotransferase family. BioF subfamily.</text>
</comment>
<proteinExistence type="inferred from homology"/>
<comment type="catalytic activity">
    <reaction evidence="8 10">
        <text>6-carboxyhexanoyl-[ACP] + L-alanine + H(+) = (8S)-8-amino-7-oxononanoate + holo-[ACP] + CO2</text>
        <dbReference type="Rhea" id="RHEA:42288"/>
        <dbReference type="Rhea" id="RHEA-COMP:9685"/>
        <dbReference type="Rhea" id="RHEA-COMP:9955"/>
        <dbReference type="ChEBI" id="CHEBI:15378"/>
        <dbReference type="ChEBI" id="CHEBI:16526"/>
        <dbReference type="ChEBI" id="CHEBI:57972"/>
        <dbReference type="ChEBI" id="CHEBI:64479"/>
        <dbReference type="ChEBI" id="CHEBI:78846"/>
        <dbReference type="ChEBI" id="CHEBI:149468"/>
        <dbReference type="EC" id="2.3.1.47"/>
    </reaction>
</comment>
<dbReference type="SUPFAM" id="SSF53383">
    <property type="entry name" value="PLP-dependent transferases"/>
    <property type="match status" value="1"/>
</dbReference>
<keyword evidence="7 9" id="KW-0663">Pyridoxal phosphate</keyword>
<comment type="subunit">
    <text evidence="4 10">Homodimer.</text>
</comment>
<dbReference type="Proteomes" id="UP000315440">
    <property type="component" value="Unassembled WGS sequence"/>
</dbReference>
<evidence type="ECO:0000256" key="5">
    <source>
        <dbReference type="ARBA" id="ARBA00022679"/>
    </source>
</evidence>
<keyword evidence="12" id="KW-0012">Acyltransferase</keyword>
<evidence type="ECO:0000313" key="13">
    <source>
        <dbReference type="Proteomes" id="UP000315440"/>
    </source>
</evidence>
<dbReference type="PROSITE" id="PS00599">
    <property type="entry name" value="AA_TRANSFER_CLASS_2"/>
    <property type="match status" value="1"/>
</dbReference>
<dbReference type="Gene3D" id="3.90.1150.10">
    <property type="entry name" value="Aspartate Aminotransferase, domain 1"/>
    <property type="match status" value="1"/>
</dbReference>
<sequence length="405" mass="42990">MPPHPSLAWIDDELLRWEEAGLRRRPSIRSAPQGETTVVDGRALVNFGSNDYLGLAGDPRLAEAAARAAAEFGWGAGASALVSGRSAVHAELERRLAQHEGAEAALLFPSGFAANAGTVAALVGRGDAVYSDAKNHASLIDGCRLSSAERFVYPHNDPAALDAMLAQRQRFRRRLIVTDTLFSMDGDLAPLSELAELARRHDAMLLVDEAHATGVWGANGRGVVEHAAASDTAIEETAIVRIGTLSKALGSAGGFVVGSQSLIDWLANRARSYVFSTATPAPVAAAAIAALDIVREEPQRRIDLLRRAARLSRRLRERGWDLGPPKPGPETEIASQVIPIIVGDVDAAMRLSAALREAGFFVPAIRPPTVPEGEAMLRLSLCASHSEESIDRLVEALGSPQLPGA</sequence>
<evidence type="ECO:0000256" key="6">
    <source>
        <dbReference type="ARBA" id="ARBA00022756"/>
    </source>
</evidence>
<dbReference type="GO" id="GO:0009102">
    <property type="term" value="P:biotin biosynthetic process"/>
    <property type="evidence" value="ECO:0007669"/>
    <property type="project" value="UniProtKB-UniRule"/>
</dbReference>
<comment type="cofactor">
    <cofactor evidence="1 9 10">
        <name>pyridoxal 5'-phosphate</name>
        <dbReference type="ChEBI" id="CHEBI:597326"/>
    </cofactor>
</comment>
<evidence type="ECO:0000256" key="10">
    <source>
        <dbReference type="RuleBase" id="RU003693"/>
    </source>
</evidence>
<keyword evidence="13" id="KW-1185">Reference proteome</keyword>
<reference evidence="12 13" key="1">
    <citation type="submission" date="2019-02" db="EMBL/GenBank/DDBJ databases">
        <title>Deep-cultivation of Planctomycetes and their phenomic and genomic characterization uncovers novel biology.</title>
        <authorList>
            <person name="Wiegand S."/>
            <person name="Jogler M."/>
            <person name="Boedeker C."/>
            <person name="Pinto D."/>
            <person name="Vollmers J."/>
            <person name="Rivas-Marin E."/>
            <person name="Kohn T."/>
            <person name="Peeters S.H."/>
            <person name="Heuer A."/>
            <person name="Rast P."/>
            <person name="Oberbeckmann S."/>
            <person name="Bunk B."/>
            <person name="Jeske O."/>
            <person name="Meyerdierks A."/>
            <person name="Storesund J.E."/>
            <person name="Kallscheuer N."/>
            <person name="Luecker S."/>
            <person name="Lage O.M."/>
            <person name="Pohl T."/>
            <person name="Merkel B.J."/>
            <person name="Hornburger P."/>
            <person name="Mueller R.-W."/>
            <person name="Bruemmer F."/>
            <person name="Labrenz M."/>
            <person name="Spormann A.M."/>
            <person name="Op Den Camp H."/>
            <person name="Overmann J."/>
            <person name="Amann R."/>
            <person name="Jetten M.S.M."/>
            <person name="Mascher T."/>
            <person name="Medema M.H."/>
            <person name="Devos D.P."/>
            <person name="Kaster A.-K."/>
            <person name="Ovreas L."/>
            <person name="Rohde M."/>
            <person name="Galperin M.Y."/>
            <person name="Jogler C."/>
        </authorList>
    </citation>
    <scope>NUCLEOTIDE SEQUENCE [LARGE SCALE GENOMIC DNA]</scope>
    <source>
        <strain evidence="12 13">Mal64</strain>
    </source>
</reference>
<keyword evidence="6" id="KW-0093">Biotin biosynthesis</keyword>
<dbReference type="InterPro" id="IPR004839">
    <property type="entry name" value="Aminotransferase_I/II_large"/>
</dbReference>
<feature type="modified residue" description="N6-(pyridoxal phosphate)lysine" evidence="9">
    <location>
        <position position="247"/>
    </location>
</feature>
<keyword evidence="5 10" id="KW-0808">Transferase</keyword>
<dbReference type="InterPro" id="IPR015421">
    <property type="entry name" value="PyrdxlP-dep_Trfase_major"/>
</dbReference>
<evidence type="ECO:0000256" key="8">
    <source>
        <dbReference type="ARBA" id="ARBA00047715"/>
    </source>
</evidence>
<dbReference type="EC" id="2.3.1.47" evidence="10"/>
<dbReference type="GO" id="GO:0008710">
    <property type="term" value="F:8-amino-7-oxononanoate synthase activity"/>
    <property type="evidence" value="ECO:0007669"/>
    <property type="project" value="UniProtKB-UniRule"/>
</dbReference>
<evidence type="ECO:0000256" key="1">
    <source>
        <dbReference type="ARBA" id="ARBA00001933"/>
    </source>
</evidence>
<dbReference type="InterPro" id="IPR015422">
    <property type="entry name" value="PyrdxlP-dep_Trfase_small"/>
</dbReference>
<evidence type="ECO:0000256" key="9">
    <source>
        <dbReference type="PIRSR" id="PIRSR604723-51"/>
    </source>
</evidence>
<evidence type="ECO:0000256" key="3">
    <source>
        <dbReference type="ARBA" id="ARBA00010008"/>
    </source>
</evidence>
<evidence type="ECO:0000256" key="4">
    <source>
        <dbReference type="ARBA" id="ARBA00011738"/>
    </source>
</evidence>
<accession>A0A5C5ZLZ4</accession>
<dbReference type="InterPro" id="IPR050087">
    <property type="entry name" value="AON_synthase_class-II"/>
</dbReference>
<dbReference type="EMBL" id="SJPQ01000002">
    <property type="protein sequence ID" value="TWT88195.1"/>
    <property type="molecule type" value="Genomic_DNA"/>
</dbReference>
<organism evidence="12 13">
    <name type="scientific">Pseudobythopirellula maris</name>
    <dbReference type="NCBI Taxonomy" id="2527991"/>
    <lineage>
        <taxon>Bacteria</taxon>
        <taxon>Pseudomonadati</taxon>
        <taxon>Planctomycetota</taxon>
        <taxon>Planctomycetia</taxon>
        <taxon>Pirellulales</taxon>
        <taxon>Lacipirellulaceae</taxon>
        <taxon>Pseudobythopirellula</taxon>
    </lineage>
</organism>
<dbReference type="RefSeq" id="WP_146399043.1">
    <property type="nucleotide sequence ID" value="NZ_SJPQ01000002.1"/>
</dbReference>
<dbReference type="UniPathway" id="UPA00078"/>
<dbReference type="InterPro" id="IPR004723">
    <property type="entry name" value="AONS_Archaea/Proteobacteria"/>
</dbReference>
<dbReference type="InterPro" id="IPR001917">
    <property type="entry name" value="Aminotrans_II_pyridoxalP_BS"/>
</dbReference>
<dbReference type="PANTHER" id="PTHR13693">
    <property type="entry name" value="CLASS II AMINOTRANSFERASE/8-AMINO-7-OXONONANOATE SYNTHASE"/>
    <property type="match status" value="1"/>
</dbReference>
<evidence type="ECO:0000256" key="7">
    <source>
        <dbReference type="ARBA" id="ARBA00022898"/>
    </source>
</evidence>
<evidence type="ECO:0000259" key="11">
    <source>
        <dbReference type="Pfam" id="PF00155"/>
    </source>
</evidence>
<dbReference type="NCBIfam" id="TIGR00858">
    <property type="entry name" value="bioF"/>
    <property type="match status" value="1"/>
</dbReference>
<dbReference type="OrthoDB" id="9807157at2"/>
<dbReference type="InterPro" id="IPR015424">
    <property type="entry name" value="PyrdxlP-dep_Trfase"/>
</dbReference>
<name>A0A5C5ZLZ4_9BACT</name>
<evidence type="ECO:0000256" key="2">
    <source>
        <dbReference type="ARBA" id="ARBA00004746"/>
    </source>
</evidence>
<protein>
    <recommendedName>
        <fullName evidence="10">8-amino-7-ketopelargonate synthase</fullName>
        <ecNumber evidence="10">2.3.1.47</ecNumber>
    </recommendedName>
</protein>
<dbReference type="GO" id="GO:0030170">
    <property type="term" value="F:pyridoxal phosphate binding"/>
    <property type="evidence" value="ECO:0007669"/>
    <property type="project" value="InterPro"/>
</dbReference>
<comment type="pathway">
    <text evidence="2 10">Cofactor biosynthesis; biotin biosynthesis.</text>
</comment>
<gene>
    <name evidence="12" type="primary">bioF_2</name>
    <name evidence="12" type="ORF">Mal64_16740</name>
</gene>
<comment type="caution">
    <text evidence="12">The sequence shown here is derived from an EMBL/GenBank/DDBJ whole genome shotgun (WGS) entry which is preliminary data.</text>
</comment>
<evidence type="ECO:0000313" key="12">
    <source>
        <dbReference type="EMBL" id="TWT88195.1"/>
    </source>
</evidence>
<dbReference type="Pfam" id="PF00155">
    <property type="entry name" value="Aminotran_1_2"/>
    <property type="match status" value="1"/>
</dbReference>
<comment type="function">
    <text evidence="10">Catalyzes the decarboxylative condensation of pimeloyl-[acyl-carrier protein] and L-alanine to produce 8-amino-7-oxononanoate (AON), [acyl-carrier protein], and carbon dioxide.</text>
</comment>
<dbReference type="Gene3D" id="3.40.640.10">
    <property type="entry name" value="Type I PLP-dependent aspartate aminotransferase-like (Major domain)"/>
    <property type="match status" value="1"/>
</dbReference>
<dbReference type="PANTHER" id="PTHR13693:SF100">
    <property type="entry name" value="8-AMINO-7-OXONONANOATE SYNTHASE"/>
    <property type="match status" value="1"/>
</dbReference>